<dbReference type="RefSeq" id="WP_106473469.1">
    <property type="nucleotide sequence ID" value="NZ_CP027665.1"/>
</dbReference>
<evidence type="ECO:0000313" key="5">
    <source>
        <dbReference type="Proteomes" id="UP000237655"/>
    </source>
</evidence>
<dbReference type="GO" id="GO:0031956">
    <property type="term" value="F:medium-chain fatty acid-CoA ligase activity"/>
    <property type="evidence" value="ECO:0007669"/>
    <property type="project" value="TreeGrafter"/>
</dbReference>
<reference evidence="5" key="1">
    <citation type="submission" date="2018-03" db="EMBL/GenBank/DDBJ databases">
        <title>Genomic analysis of the strain SH-1 isolated from shrimp intestine.</title>
        <authorList>
            <person name="Kim Y.-S."/>
            <person name="Kim S.-E."/>
            <person name="Kim K.-H."/>
        </authorList>
    </citation>
    <scope>NUCLEOTIDE SEQUENCE [LARGE SCALE GENOMIC DNA]</scope>
    <source>
        <strain evidence="5">SH-1</strain>
    </source>
</reference>
<feature type="domain" description="AMP-dependent synthetase/ligase" evidence="2">
    <location>
        <begin position="18"/>
        <end position="362"/>
    </location>
</feature>
<accession>A0A2S0MTD7</accession>
<dbReference type="InterPro" id="IPR020845">
    <property type="entry name" value="AMP-binding_CS"/>
</dbReference>
<comment type="similarity">
    <text evidence="1">Belongs to the ATP-dependent AMP-binding enzyme family.</text>
</comment>
<dbReference type="Proteomes" id="UP000237655">
    <property type="component" value="Chromosome"/>
</dbReference>
<keyword evidence="5" id="KW-1185">Reference proteome</keyword>
<dbReference type="GO" id="GO:0006631">
    <property type="term" value="P:fatty acid metabolic process"/>
    <property type="evidence" value="ECO:0007669"/>
    <property type="project" value="TreeGrafter"/>
</dbReference>
<evidence type="ECO:0000313" key="4">
    <source>
        <dbReference type="EMBL" id="AVO39159.1"/>
    </source>
</evidence>
<dbReference type="EMBL" id="CP027665">
    <property type="protein sequence ID" value="AVO39159.1"/>
    <property type="molecule type" value="Genomic_DNA"/>
</dbReference>
<proteinExistence type="inferred from homology"/>
<dbReference type="CDD" id="cd05941">
    <property type="entry name" value="MCS"/>
    <property type="match status" value="1"/>
</dbReference>
<dbReference type="InterPro" id="IPR025110">
    <property type="entry name" value="AMP-bd_C"/>
</dbReference>
<evidence type="ECO:0000259" key="3">
    <source>
        <dbReference type="Pfam" id="PF13193"/>
    </source>
</evidence>
<dbReference type="SUPFAM" id="SSF56801">
    <property type="entry name" value="Acetyl-CoA synthetase-like"/>
    <property type="match status" value="1"/>
</dbReference>
<dbReference type="KEGG" id="thas:C6Y53_16530"/>
<sequence length="509" mass="54276">MPNPLYDVLFGGHADSGRVFLHLPDGESLTYGAFVALSARLAHALTGCGLRAGDRVAMQVDKSPQALAVVAACAQAGLVFLPLNTAYTAGEVAYFVENSGAGLFICPSASRAAMAPMAARCGARLETLDADGTGSLMALADGCPAVFPTVDRGGDDLAAFLYTSGTTGRSKGAMLTQANLLSNAETLVDYWRFSADDVLLHALPIFHTHGLFVATNITLLAGGSMIFLPKFDPDAVIEALPLATSMMGVPTFYTRLLDDPRLTRDLAAHMRLFVSGSAPLLAETHERFEARTGHRILERYGMTETNMNTSNPYEGDRRAGTVGFPLPGIDLKITDPDSGATLPHGEIGQIEVRGPNVFKGYWQMPDKTAAELRADGFFITGDLGRIDGDGYVHIVGRNKDLIISGGYNIYPKEIELLLDDRPGVLESAVIGVPHPDFGETPVGLLVAEPGATPDLDAIAASLAETLAGFKRPRKLIVVGELPRNTMGKVQKNILRDRYADLYRGTGQAE</sequence>
<dbReference type="InterPro" id="IPR000873">
    <property type="entry name" value="AMP-dep_synth/lig_dom"/>
</dbReference>
<evidence type="ECO:0000256" key="1">
    <source>
        <dbReference type="ARBA" id="ARBA00006432"/>
    </source>
</evidence>
<dbReference type="NCBIfam" id="NF005702">
    <property type="entry name" value="PRK07514.1"/>
    <property type="match status" value="1"/>
</dbReference>
<dbReference type="PANTHER" id="PTHR43201">
    <property type="entry name" value="ACYL-COA SYNTHETASE"/>
    <property type="match status" value="1"/>
</dbReference>
<organism evidence="4 5">
    <name type="scientific">Pukyongiella litopenaei</name>
    <dbReference type="NCBI Taxonomy" id="2605946"/>
    <lineage>
        <taxon>Bacteria</taxon>
        <taxon>Pseudomonadati</taxon>
        <taxon>Pseudomonadota</taxon>
        <taxon>Alphaproteobacteria</taxon>
        <taxon>Rhodobacterales</taxon>
        <taxon>Paracoccaceae</taxon>
        <taxon>Pukyongiella</taxon>
    </lineage>
</organism>
<dbReference type="Pfam" id="PF13193">
    <property type="entry name" value="AMP-binding_C"/>
    <property type="match status" value="1"/>
</dbReference>
<dbReference type="InterPro" id="IPR042099">
    <property type="entry name" value="ANL_N_sf"/>
</dbReference>
<dbReference type="InterPro" id="IPR045851">
    <property type="entry name" value="AMP-bd_C_sf"/>
</dbReference>
<gene>
    <name evidence="4" type="ORF">C6Y53_16530</name>
</gene>
<dbReference type="PROSITE" id="PS00455">
    <property type="entry name" value="AMP_BINDING"/>
    <property type="match status" value="1"/>
</dbReference>
<dbReference type="PANTHER" id="PTHR43201:SF8">
    <property type="entry name" value="ACYL-COA SYNTHETASE FAMILY MEMBER 3"/>
    <property type="match status" value="1"/>
</dbReference>
<protein>
    <submittedName>
        <fullName evidence="4">Malonyl-CoA synthase</fullName>
    </submittedName>
</protein>
<name>A0A2S0MTD7_9RHOB</name>
<feature type="domain" description="AMP-binding enzyme C-terminal" evidence="3">
    <location>
        <begin position="413"/>
        <end position="488"/>
    </location>
</feature>
<dbReference type="Gene3D" id="3.40.50.12780">
    <property type="entry name" value="N-terminal domain of ligase-like"/>
    <property type="match status" value="1"/>
</dbReference>
<dbReference type="Gene3D" id="3.30.300.30">
    <property type="match status" value="1"/>
</dbReference>
<dbReference type="Pfam" id="PF00501">
    <property type="entry name" value="AMP-binding"/>
    <property type="match status" value="1"/>
</dbReference>
<evidence type="ECO:0000259" key="2">
    <source>
        <dbReference type="Pfam" id="PF00501"/>
    </source>
</evidence>
<dbReference type="AlphaFoldDB" id="A0A2S0MTD7"/>